<feature type="domain" description="PKS/mFAS DH" evidence="11">
    <location>
        <begin position="546"/>
        <end position="793"/>
    </location>
</feature>
<evidence type="ECO:0000256" key="1">
    <source>
        <dbReference type="ARBA" id="ARBA00022450"/>
    </source>
</evidence>
<dbReference type="PROSITE" id="PS00606">
    <property type="entry name" value="KS3_1"/>
    <property type="match status" value="1"/>
</dbReference>
<dbReference type="CDD" id="cd00833">
    <property type="entry name" value="PKS"/>
    <property type="match status" value="1"/>
</dbReference>
<dbReference type="Gene3D" id="3.10.129.110">
    <property type="entry name" value="Polyketide synthase dehydratase"/>
    <property type="match status" value="1"/>
</dbReference>
<keyword evidence="4" id="KW-0521">NADP</keyword>
<feature type="region of interest" description="C-terminal hotdog fold" evidence="7">
    <location>
        <begin position="665"/>
        <end position="793"/>
    </location>
</feature>
<evidence type="ECO:0000256" key="3">
    <source>
        <dbReference type="ARBA" id="ARBA00022679"/>
    </source>
</evidence>
<dbReference type="Proteomes" id="UP000199473">
    <property type="component" value="Unassembled WGS sequence"/>
</dbReference>
<keyword evidence="2" id="KW-0597">Phosphoprotein</keyword>
<evidence type="ECO:0000259" key="11">
    <source>
        <dbReference type="PROSITE" id="PS52019"/>
    </source>
</evidence>
<dbReference type="SUPFAM" id="SSF53901">
    <property type="entry name" value="Thiolase-like"/>
    <property type="match status" value="1"/>
</dbReference>
<dbReference type="SMART" id="SM00823">
    <property type="entry name" value="PKS_PP"/>
    <property type="match status" value="1"/>
</dbReference>
<name>A0A1I3ZK60_9PROT</name>
<dbReference type="InterPro" id="IPR057326">
    <property type="entry name" value="KR_dom"/>
</dbReference>
<dbReference type="EMBL" id="FOSQ01000002">
    <property type="protein sequence ID" value="SFK44320.1"/>
    <property type="molecule type" value="Genomic_DNA"/>
</dbReference>
<reference evidence="12 13" key="1">
    <citation type="submission" date="2016-10" db="EMBL/GenBank/DDBJ databases">
        <authorList>
            <person name="de Groot N.N."/>
        </authorList>
    </citation>
    <scope>NUCLEOTIDE SEQUENCE [LARGE SCALE GENOMIC DNA]</scope>
    <source>
        <strain evidence="12 13">DSM 19981</strain>
    </source>
</reference>
<dbReference type="InterPro" id="IPR042104">
    <property type="entry name" value="PKS_dehydratase_sf"/>
</dbReference>
<dbReference type="InterPro" id="IPR020807">
    <property type="entry name" value="PKS_DH"/>
</dbReference>
<dbReference type="InterPro" id="IPR020843">
    <property type="entry name" value="ER"/>
</dbReference>
<feature type="region of interest" description="N-terminal hotdog fold" evidence="7">
    <location>
        <begin position="546"/>
        <end position="654"/>
    </location>
</feature>
<keyword evidence="6" id="KW-0012">Acyltransferase</keyword>
<evidence type="ECO:0000256" key="6">
    <source>
        <dbReference type="ARBA" id="ARBA00023315"/>
    </source>
</evidence>
<dbReference type="Pfam" id="PF00107">
    <property type="entry name" value="ADH_zinc_N"/>
    <property type="match status" value="1"/>
</dbReference>
<dbReference type="GO" id="GO:0005737">
    <property type="term" value="C:cytoplasm"/>
    <property type="evidence" value="ECO:0007669"/>
    <property type="project" value="TreeGrafter"/>
</dbReference>
<dbReference type="SMART" id="SM01294">
    <property type="entry name" value="PKS_PP_betabranch"/>
    <property type="match status" value="1"/>
</dbReference>
<keyword evidence="3" id="KW-0808">Transferase</keyword>
<dbReference type="GO" id="GO:0016491">
    <property type="term" value="F:oxidoreductase activity"/>
    <property type="evidence" value="ECO:0007669"/>
    <property type="project" value="InterPro"/>
</dbReference>
<dbReference type="InterPro" id="IPR036291">
    <property type="entry name" value="NAD(P)-bd_dom_sf"/>
</dbReference>
<dbReference type="GO" id="GO:0006633">
    <property type="term" value="P:fatty acid biosynthetic process"/>
    <property type="evidence" value="ECO:0007669"/>
    <property type="project" value="InterPro"/>
</dbReference>
<dbReference type="GO" id="GO:0004315">
    <property type="term" value="F:3-oxoacyl-[acyl-carrier-protein] synthase activity"/>
    <property type="evidence" value="ECO:0007669"/>
    <property type="project" value="InterPro"/>
</dbReference>
<dbReference type="SUPFAM" id="SSF50129">
    <property type="entry name" value="GroES-like"/>
    <property type="match status" value="1"/>
</dbReference>
<dbReference type="InterPro" id="IPR032821">
    <property type="entry name" value="PKS_assoc"/>
</dbReference>
<dbReference type="GO" id="GO:0004312">
    <property type="term" value="F:fatty acid synthase activity"/>
    <property type="evidence" value="ECO:0007669"/>
    <property type="project" value="TreeGrafter"/>
</dbReference>
<evidence type="ECO:0000256" key="8">
    <source>
        <dbReference type="SAM" id="MobiDB-lite"/>
    </source>
</evidence>
<dbReference type="InterPro" id="IPR013149">
    <property type="entry name" value="ADH-like_C"/>
</dbReference>
<dbReference type="SMART" id="SM00825">
    <property type="entry name" value="PKS_KS"/>
    <property type="match status" value="1"/>
</dbReference>
<dbReference type="InterPro" id="IPR049900">
    <property type="entry name" value="PKS_mFAS_DH"/>
</dbReference>
<dbReference type="SMART" id="SM00822">
    <property type="entry name" value="PKS_KR"/>
    <property type="match status" value="1"/>
</dbReference>
<evidence type="ECO:0000256" key="5">
    <source>
        <dbReference type="ARBA" id="ARBA00023268"/>
    </source>
</evidence>
<dbReference type="Pfam" id="PF08659">
    <property type="entry name" value="KR"/>
    <property type="match status" value="1"/>
</dbReference>
<organism evidence="12 13">
    <name type="scientific">Falsiroseomonas stagni DSM 19981</name>
    <dbReference type="NCBI Taxonomy" id="1123062"/>
    <lineage>
        <taxon>Bacteria</taxon>
        <taxon>Pseudomonadati</taxon>
        <taxon>Pseudomonadota</taxon>
        <taxon>Alphaproteobacteria</taxon>
        <taxon>Acetobacterales</taxon>
        <taxon>Roseomonadaceae</taxon>
        <taxon>Falsiroseomonas</taxon>
    </lineage>
</organism>
<dbReference type="Gene3D" id="3.40.50.150">
    <property type="entry name" value="Vaccinia Virus protein VP39"/>
    <property type="match status" value="1"/>
</dbReference>
<evidence type="ECO:0000256" key="2">
    <source>
        <dbReference type="ARBA" id="ARBA00022553"/>
    </source>
</evidence>
<dbReference type="Pfam" id="PF16197">
    <property type="entry name" value="KAsynt_C_assoc"/>
    <property type="match status" value="1"/>
</dbReference>
<dbReference type="InterPro" id="IPR020806">
    <property type="entry name" value="PKS_PP-bd"/>
</dbReference>
<feature type="region of interest" description="Disordered" evidence="8">
    <location>
        <begin position="516"/>
        <end position="535"/>
    </location>
</feature>
<dbReference type="PROSITE" id="PS00012">
    <property type="entry name" value="PHOSPHOPANTETHEINE"/>
    <property type="match status" value="1"/>
</dbReference>
<dbReference type="SUPFAM" id="SSF47336">
    <property type="entry name" value="ACP-like"/>
    <property type="match status" value="1"/>
</dbReference>
<evidence type="ECO:0000256" key="7">
    <source>
        <dbReference type="PROSITE-ProRule" id="PRU01363"/>
    </source>
</evidence>
<evidence type="ECO:0000259" key="9">
    <source>
        <dbReference type="PROSITE" id="PS50075"/>
    </source>
</evidence>
<sequence>MTGIAIIGMAGRFPGAPDIASLWSLLESGREGITRLDRAALLAEGVPAATIDDPRYIPAAAALEGIDRFDAAFWGIAPHEAALMDPQQRILLEVAWHALEDAHCDPRRTDAQIGVFIGSAISTYLLFRLRAQIEGPSRAGQLLAMAGNDKDYAATQLAYRLDLKGPAIAVQTACSSSLVAIHLACQSLLSGECDIAIAGGVSIRVPHQVGYRHEEGGMLSPDGHCRSFAEGAAGTVFGSGCGLVVLRRAEDAGQDRIRALILGTAVNNDGSHKVGFAAPSQDRQAAVIAEAMAVAGVTPADIGHVEGHGTGTPIGDPIEVAALSAAYRGAAPGSVALGSLKSAIGHTETAAGVAGLIKTVLMLERGMVAPTLHAAEPSRRIPWAETPFRLATALRPWTERRIGGVSSFGIGGTNAHAVVAAAPGRDVAAAPGRDVAAAPGRDVAAPPARGAVARQASPRLILSARDNAALEALRAAYATRLAEAGADFAAIATAAARRPRLPITLVADSAAALADAVPSRDPPPEPAPATGVPVDLPPYPFQRRRHWAATPRLGAPIPLPSGETLHIATPEPWLRQHVVDGVPLLPGAWHLAVLAEAGATAVTDLAFTAPLPLDTAQAIQLWRDADGRFRVMAEVAGSWRQIAEARAAPATPSGAPFAVTQAGQEDGATWAAELAQAGLDFGPAFRRIARLGRATGAAVADIDDGAEEVAILDAGLQTLGAAVRDAALGFRPAAIARFARHTALDGCRRILARLTNETAEAKTGDILWLDAAGAVLAEARGVECRRAAAGASGLVFTLGWRAAADPALTAPHEALERLAARFIRDGLAAIPQPVRPALAALLAPHAAAADQAGDPAAGCAALARQFPAQAAEIALVARCGAALPDVLAGRQDPLALLFGDGAPDGAYRESPLARHLNAVAAAVAGGARRVIEIGGGTGATTAALRAALPQADYLFTDIGAGFLDAAARRFGVGTARLDISADPATQGIALAAHDLVVAANVLHAAPDLRAAIRHAVTLLAPGGRLLLVEGTGPLARLDLTFGLTEGWTHRTDHDLRPDHPLLPAARWCELLREARLENPVVVAELGGQAVITATSAARPWISLAPGQELPPAPIAGVIAPASLSAEALVALADALAARPEAPRLLLATRLAEAVDSGEVPDQAAAGLGGLLRTLAREYPSLAARTVDLDGIGDEAALAVECALADGEDRVAWRGGQRHLARLFRPHPAAATGPAVLTAALDLVPRDPPRPAPGQVLIRVRAAGLNFKDALAAAGHVPAVGPGLGGEAAGEVLALGEGVTGLREGDAVLAVAPGALATHLLADARLVLPLPPALSFAQAAALPIAGVTAWHALRHLAPLRPGMRVLIHAATGGVGSIALRLARASGATIVATAGSEARRALLRDDGIAEVLDSRAAELGDIAPLDVVLGALPPALRDAALDRLRPGGTYVEIGRLGIATPASVAARRPDLAYHVVALDQVEAPVFAALLRELLAAVEADPSLLPPVTALPLSAAPGALQSMLRAEHRGKLVAIPGLPHRIRGDRSYIVTGASGGLGPAIVAWLRHRGAGGVLRLARRGDAAPDLVLGEVTDPAALAAADDRAATLGLPPIGGVIHAAGLLEDGLAAQLRPGAFARVAAPKCGGLSAILRAWPRLDLLVGFSSAGALFGSSGQAAHTAASAALDAALRAAWAGGIGAVAVDWGAWRGIGAAAARGVDLAEAGMGDFSPAEAFEALDLILAQGLPQAAVLPLRPDALRKAGVPPLLRDLLDAPPAAEAPRTAPPEPVPVVAPEDRRAWLRDRIAAECASLLSIPGPIDPRRPLQEYGLDSLGSLELRNRLGRIAGAALPATLLFNHPSIAAIADHLAVTHFGLPAEAAPTRAEAAPTPDDLTTASEEDLDAALAGFAALLGEETP</sequence>
<evidence type="ECO:0000256" key="4">
    <source>
        <dbReference type="ARBA" id="ARBA00022857"/>
    </source>
</evidence>
<dbReference type="Pfam" id="PF00550">
    <property type="entry name" value="PP-binding"/>
    <property type="match status" value="1"/>
</dbReference>
<dbReference type="Pfam" id="PF08240">
    <property type="entry name" value="ADH_N"/>
    <property type="match status" value="1"/>
</dbReference>
<dbReference type="PANTHER" id="PTHR43775:SF37">
    <property type="entry name" value="SI:DKEY-61P9.11"/>
    <property type="match status" value="1"/>
</dbReference>
<protein>
    <submittedName>
        <fullName evidence="12">Alcohol dehydrogenase GroES-like domain-containing protein</fullName>
    </submittedName>
</protein>
<dbReference type="PANTHER" id="PTHR43775">
    <property type="entry name" value="FATTY ACID SYNTHASE"/>
    <property type="match status" value="1"/>
</dbReference>
<dbReference type="InterPro" id="IPR013154">
    <property type="entry name" value="ADH-like_N"/>
</dbReference>
<evidence type="ECO:0000259" key="10">
    <source>
        <dbReference type="PROSITE" id="PS52004"/>
    </source>
</evidence>
<dbReference type="SUPFAM" id="SSF51735">
    <property type="entry name" value="NAD(P)-binding Rossmann-fold domains"/>
    <property type="match status" value="3"/>
</dbReference>
<dbReference type="GO" id="GO:0071770">
    <property type="term" value="P:DIM/DIP cell wall layer assembly"/>
    <property type="evidence" value="ECO:0007669"/>
    <property type="project" value="TreeGrafter"/>
</dbReference>
<dbReference type="CDD" id="cd05195">
    <property type="entry name" value="enoyl_red"/>
    <property type="match status" value="1"/>
</dbReference>
<dbReference type="InterPro" id="IPR014030">
    <property type="entry name" value="Ketoacyl_synth_N"/>
</dbReference>
<evidence type="ECO:0000313" key="13">
    <source>
        <dbReference type="Proteomes" id="UP000199473"/>
    </source>
</evidence>
<keyword evidence="5" id="KW-0511">Multifunctional enzyme</keyword>
<dbReference type="InterPro" id="IPR013968">
    <property type="entry name" value="PKS_KR"/>
</dbReference>
<dbReference type="InterPro" id="IPR011032">
    <property type="entry name" value="GroES-like_sf"/>
</dbReference>
<dbReference type="InterPro" id="IPR016039">
    <property type="entry name" value="Thiolase-like"/>
</dbReference>
<dbReference type="SMART" id="SM00829">
    <property type="entry name" value="PKS_ER"/>
    <property type="match status" value="1"/>
</dbReference>
<dbReference type="RefSeq" id="WP_092958711.1">
    <property type="nucleotide sequence ID" value="NZ_FOSQ01000002.1"/>
</dbReference>
<dbReference type="STRING" id="1123062.SAMN02745775_102547"/>
<feature type="domain" description="Carrier" evidence="9">
    <location>
        <begin position="1791"/>
        <end position="1867"/>
    </location>
</feature>
<dbReference type="Pfam" id="PF02801">
    <property type="entry name" value="Ketoacyl-synt_C"/>
    <property type="match status" value="1"/>
</dbReference>
<accession>A0A1I3ZK60</accession>
<dbReference type="InterPro" id="IPR018201">
    <property type="entry name" value="Ketoacyl_synth_AS"/>
</dbReference>
<dbReference type="Gene3D" id="3.40.47.10">
    <property type="match status" value="1"/>
</dbReference>
<dbReference type="PROSITE" id="PS52004">
    <property type="entry name" value="KS3_2"/>
    <property type="match status" value="1"/>
</dbReference>
<dbReference type="Pfam" id="PF00109">
    <property type="entry name" value="ketoacyl-synt"/>
    <property type="match status" value="1"/>
</dbReference>
<dbReference type="GO" id="GO:0031177">
    <property type="term" value="F:phosphopantetheine binding"/>
    <property type="evidence" value="ECO:0007669"/>
    <property type="project" value="InterPro"/>
</dbReference>
<gene>
    <name evidence="12" type="ORF">SAMN02745775_102547</name>
</gene>
<dbReference type="Gene3D" id="3.30.70.3290">
    <property type="match status" value="1"/>
</dbReference>
<dbReference type="Gene3D" id="3.40.50.720">
    <property type="entry name" value="NAD(P)-binding Rossmann-like Domain"/>
    <property type="match status" value="3"/>
</dbReference>
<evidence type="ECO:0000313" key="12">
    <source>
        <dbReference type="EMBL" id="SFK44320.1"/>
    </source>
</evidence>
<keyword evidence="13" id="KW-1185">Reference proteome</keyword>
<dbReference type="SMART" id="SM00826">
    <property type="entry name" value="PKS_DH"/>
    <property type="match status" value="1"/>
</dbReference>
<dbReference type="GO" id="GO:0005886">
    <property type="term" value="C:plasma membrane"/>
    <property type="evidence" value="ECO:0007669"/>
    <property type="project" value="TreeGrafter"/>
</dbReference>
<dbReference type="InterPro" id="IPR020841">
    <property type="entry name" value="PKS_Beta-ketoAc_synthase_dom"/>
</dbReference>
<dbReference type="OrthoDB" id="9778690at2"/>
<dbReference type="Gene3D" id="3.90.180.10">
    <property type="entry name" value="Medium-chain alcohol dehydrogenases, catalytic domain"/>
    <property type="match status" value="1"/>
</dbReference>
<dbReference type="InterPro" id="IPR009081">
    <property type="entry name" value="PP-bd_ACP"/>
</dbReference>
<dbReference type="InterPro" id="IPR050091">
    <property type="entry name" value="PKS_NRPS_Biosynth_Enz"/>
</dbReference>
<dbReference type="PROSITE" id="PS50075">
    <property type="entry name" value="CARRIER"/>
    <property type="match status" value="1"/>
</dbReference>
<dbReference type="InterPro" id="IPR049552">
    <property type="entry name" value="PKS_DH_N"/>
</dbReference>
<feature type="domain" description="Ketosynthase family 3 (KS3)" evidence="10">
    <location>
        <begin position="1"/>
        <end position="421"/>
    </location>
</feature>
<feature type="active site" description="Proton acceptor; for dehydratase activity" evidence="7">
    <location>
        <position position="577"/>
    </location>
</feature>
<keyword evidence="1" id="KW-0596">Phosphopantetheine</keyword>
<dbReference type="SUPFAM" id="SSF53335">
    <property type="entry name" value="S-adenosyl-L-methionine-dependent methyltransferases"/>
    <property type="match status" value="1"/>
</dbReference>
<dbReference type="Pfam" id="PF21089">
    <property type="entry name" value="PKS_DH_N"/>
    <property type="match status" value="1"/>
</dbReference>
<dbReference type="InterPro" id="IPR014031">
    <property type="entry name" value="Ketoacyl_synth_C"/>
</dbReference>
<dbReference type="InterPro" id="IPR049551">
    <property type="entry name" value="PKS_DH_C"/>
</dbReference>
<dbReference type="Pfam" id="PF08242">
    <property type="entry name" value="Methyltransf_12"/>
    <property type="match status" value="1"/>
</dbReference>
<dbReference type="InterPro" id="IPR013217">
    <property type="entry name" value="Methyltransf_12"/>
</dbReference>
<dbReference type="Pfam" id="PF14765">
    <property type="entry name" value="PS-DH"/>
    <property type="match status" value="1"/>
</dbReference>
<dbReference type="InterPro" id="IPR006162">
    <property type="entry name" value="Ppantetheine_attach_site"/>
</dbReference>
<dbReference type="PROSITE" id="PS52019">
    <property type="entry name" value="PKS_MFAS_DH"/>
    <property type="match status" value="1"/>
</dbReference>
<feature type="active site" description="Proton donor; for dehydratase activity" evidence="7">
    <location>
        <position position="713"/>
    </location>
</feature>
<dbReference type="InterPro" id="IPR029063">
    <property type="entry name" value="SAM-dependent_MTases_sf"/>
</dbReference>
<dbReference type="InterPro" id="IPR036736">
    <property type="entry name" value="ACP-like_sf"/>
</dbReference>
<dbReference type="Gene3D" id="1.10.1200.10">
    <property type="entry name" value="ACP-like"/>
    <property type="match status" value="1"/>
</dbReference>
<proteinExistence type="predicted"/>